<evidence type="ECO:0000256" key="6">
    <source>
        <dbReference type="ARBA" id="ARBA00022840"/>
    </source>
</evidence>
<dbReference type="EMBL" id="NBCO01000001">
    <property type="protein sequence ID" value="ORC93372.1"/>
    <property type="molecule type" value="Genomic_DNA"/>
</dbReference>
<keyword evidence="5 12" id="KW-0418">Kinase</keyword>
<evidence type="ECO:0000256" key="7">
    <source>
        <dbReference type="ARBA" id="ARBA00047899"/>
    </source>
</evidence>
<evidence type="ECO:0000256" key="1">
    <source>
        <dbReference type="ARBA" id="ARBA00012513"/>
    </source>
</evidence>
<keyword evidence="13" id="KW-1185">Reference proteome</keyword>
<dbReference type="GO" id="GO:0004674">
    <property type="term" value="F:protein serine/threonine kinase activity"/>
    <property type="evidence" value="ECO:0007669"/>
    <property type="project" value="UniProtKB-KW"/>
</dbReference>
<dbReference type="InterPro" id="IPR045270">
    <property type="entry name" value="STKc_AGC"/>
</dbReference>
<accession>A0A1X0P8W7</accession>
<gene>
    <name evidence="12" type="ORF">TM35_000012490</name>
</gene>
<feature type="compositionally biased region" description="Low complexity" evidence="10">
    <location>
        <begin position="31"/>
        <end position="56"/>
    </location>
</feature>
<evidence type="ECO:0000256" key="9">
    <source>
        <dbReference type="PROSITE-ProRule" id="PRU10141"/>
    </source>
</evidence>
<dbReference type="PANTHER" id="PTHR24356">
    <property type="entry name" value="SERINE/THREONINE-PROTEIN KINASE"/>
    <property type="match status" value="1"/>
</dbReference>
<dbReference type="SMART" id="SM00220">
    <property type="entry name" value="S_TKc"/>
    <property type="match status" value="1"/>
</dbReference>
<dbReference type="InterPro" id="IPR050236">
    <property type="entry name" value="Ser_Thr_kinase_AGC"/>
</dbReference>
<dbReference type="Proteomes" id="UP000192257">
    <property type="component" value="Unassembled WGS sequence"/>
</dbReference>
<dbReference type="VEuPathDB" id="TriTrypDB:TM35_000012490"/>
<feature type="binding site" evidence="9">
    <location>
        <position position="241"/>
    </location>
    <ligand>
        <name>ATP</name>
        <dbReference type="ChEBI" id="CHEBI:30616"/>
    </ligand>
</feature>
<dbReference type="Pfam" id="PF00069">
    <property type="entry name" value="Pkinase"/>
    <property type="match status" value="2"/>
</dbReference>
<reference evidence="12 13" key="1">
    <citation type="submission" date="2017-03" db="EMBL/GenBank/DDBJ databases">
        <title>An alternative strategy for trypanosome survival in the mammalian bloodstream revealed through genome and transcriptome analysis of the ubiquitous bovine parasite Trypanosoma (Megatrypanum) theileri.</title>
        <authorList>
            <person name="Kelly S."/>
            <person name="Ivens A."/>
            <person name="Mott A."/>
            <person name="O'Neill E."/>
            <person name="Emms D."/>
            <person name="Macleod O."/>
            <person name="Voorheis P."/>
            <person name="Matthews J."/>
            <person name="Matthews K."/>
            <person name="Carrington M."/>
        </authorList>
    </citation>
    <scope>NUCLEOTIDE SEQUENCE [LARGE SCALE GENOMIC DNA]</scope>
    <source>
        <strain evidence="12">Edinburgh</strain>
    </source>
</reference>
<keyword evidence="2 12" id="KW-0723">Serine/threonine-protein kinase</keyword>
<dbReference type="PROSITE" id="PS00108">
    <property type="entry name" value="PROTEIN_KINASE_ST"/>
    <property type="match status" value="1"/>
</dbReference>
<sequence length="1343" mass="149110">MGKKSKPSIGERIINALTWWRSPKEKESDLPNPINKNTSPPSSSSRNTDTVSSSSLKFSLSKSCKDNIEQSPHGVSAHGSITGDTTVQSFTQYIDPTQLLSASSPVIGATPPDQTEFFSFLDDVIAGKHNELLKDMNQRATPALSNNGSHLVESNNTPDPQTPSGKVTLQQQEEQEPLNEESKKRETSQNQWVPTKPPKGLCSSAARTLMNYELMAYLGRGTFAEVTLARHKDTHKLFALKKISKKKVREEGCVQRTFTERQLLASLRHPFLVSLHQAFQSRTHLYLVLDFAQGGDFYFFLEKKPWVREMKHRLHKLRRRSSFAELTSLKASSLRGEKPKTGRLTRSASLTQLHEISFIPRVRDDSRTPIRLIAFYAVEVALVLQYLHEQGFIYRDLKPENILLMRSGHLVLTDFGVAKYRGVGNKPSKQGNDRKNSFTGTTQYMSPEMLLGQPHDSRIDWWSFGCLLFEMTTGRRPFAGENQYAVVQSIVERDVCILPEDFLLTGLEVDTRVMQLHRRHRSYQRAVLQDMTQRAYNNTIGDENGLQFCGSLTGTAMSTGEPPNLFQGTTPDLNNFSSLRNESLLGGNESFASAGAETVIPSSSMTLEENSQYLRYAVRELEEASMLLRDLILLLLERRPERRLGGVSVLEHPFFTCSYVTSQLYYKAPRFSMEEKSSNLTANTGGKNTMNFGTPQNKMTSEGCSYALKQMKSISPLTMSVGIPGNDEKDDDMDDKGNDCSWVSQVLQKHLSAEFFLSLSPYERPENWRDLFLKKRIKPLFTPRLLATDDLCYFPAAVTATGDSIVVQQRTLREQTRRRHESLSHSFEYGNNSSCALPVSTRSANTSRNMDNSVYEDTDILQASLSSLTTSDEEYEEPLQPSVPRKPSHLPSFLEKENTSLTQHQKGETDNIPFNELEMRKQDSADPTIPTNSFVSSMPFVSSTSGSLAYPMSSTMQYDETKYKNDTGKVEGKDSNRMVSTSTSLLPLREREVEIARPSTSGITINKGETIETKNVPITSLAGSIQKENADQCIDKMSIKTNIPMEHVTSETFLLSTSDTGVLKKSNLYCFEERGRLSSSSLFSQSTTDDDEGILYMAPDSGEKLPDTLCGIAYDVDDYLPNYSKRSAGVLQSSTGIPSRKMSKKTRGDDLLVGKEEVSEAPIAKKIVASDFCDTTENKKEISDNHRDEKLDQGRTCTSLRFSTTPDLRGPASVQRGGGGGGSAAANCFTTMDTRRISNLSLFSPRFTFCASPNSPGEGTSDSAGTREVNASQDSVITFGVSPRTGDLDERASSQFFDNSSLLGTGGAQHYLGFTFDARNGHALLLGGIGNSSSDTGAFSDLT</sequence>
<evidence type="ECO:0000256" key="8">
    <source>
        <dbReference type="ARBA" id="ARBA00048679"/>
    </source>
</evidence>
<evidence type="ECO:0000256" key="10">
    <source>
        <dbReference type="SAM" id="MobiDB-lite"/>
    </source>
</evidence>
<comment type="catalytic activity">
    <reaction evidence="8">
        <text>L-seryl-[protein] + ATP = O-phospho-L-seryl-[protein] + ADP + H(+)</text>
        <dbReference type="Rhea" id="RHEA:17989"/>
        <dbReference type="Rhea" id="RHEA-COMP:9863"/>
        <dbReference type="Rhea" id="RHEA-COMP:11604"/>
        <dbReference type="ChEBI" id="CHEBI:15378"/>
        <dbReference type="ChEBI" id="CHEBI:29999"/>
        <dbReference type="ChEBI" id="CHEBI:30616"/>
        <dbReference type="ChEBI" id="CHEBI:83421"/>
        <dbReference type="ChEBI" id="CHEBI:456216"/>
        <dbReference type="EC" id="2.7.11.1"/>
    </reaction>
</comment>
<feature type="region of interest" description="Disordered" evidence="10">
    <location>
        <begin position="141"/>
        <end position="199"/>
    </location>
</feature>
<evidence type="ECO:0000256" key="2">
    <source>
        <dbReference type="ARBA" id="ARBA00022527"/>
    </source>
</evidence>
<evidence type="ECO:0000256" key="4">
    <source>
        <dbReference type="ARBA" id="ARBA00022741"/>
    </source>
</evidence>
<proteinExistence type="predicted"/>
<dbReference type="PROSITE" id="PS00107">
    <property type="entry name" value="PROTEIN_KINASE_ATP"/>
    <property type="match status" value="1"/>
</dbReference>
<feature type="region of interest" description="Disordered" evidence="10">
    <location>
        <begin position="1201"/>
        <end position="1222"/>
    </location>
</feature>
<dbReference type="PROSITE" id="PS50011">
    <property type="entry name" value="PROTEIN_KINASE_DOM"/>
    <property type="match status" value="1"/>
</dbReference>
<evidence type="ECO:0000313" key="12">
    <source>
        <dbReference type="EMBL" id="ORC93372.1"/>
    </source>
</evidence>
<keyword evidence="6 9" id="KW-0067">ATP-binding</keyword>
<dbReference type="GO" id="GO:0035556">
    <property type="term" value="P:intracellular signal transduction"/>
    <property type="evidence" value="ECO:0007669"/>
    <property type="project" value="TreeGrafter"/>
</dbReference>
<keyword evidence="3" id="KW-0808">Transferase</keyword>
<organism evidence="12 13">
    <name type="scientific">Trypanosoma theileri</name>
    <dbReference type="NCBI Taxonomy" id="67003"/>
    <lineage>
        <taxon>Eukaryota</taxon>
        <taxon>Discoba</taxon>
        <taxon>Euglenozoa</taxon>
        <taxon>Kinetoplastea</taxon>
        <taxon>Metakinetoplastina</taxon>
        <taxon>Trypanosomatida</taxon>
        <taxon>Trypanosomatidae</taxon>
        <taxon>Trypanosoma</taxon>
    </lineage>
</organism>
<comment type="catalytic activity">
    <reaction evidence="7">
        <text>L-threonyl-[protein] + ATP = O-phospho-L-threonyl-[protein] + ADP + H(+)</text>
        <dbReference type="Rhea" id="RHEA:46608"/>
        <dbReference type="Rhea" id="RHEA-COMP:11060"/>
        <dbReference type="Rhea" id="RHEA-COMP:11605"/>
        <dbReference type="ChEBI" id="CHEBI:15378"/>
        <dbReference type="ChEBI" id="CHEBI:30013"/>
        <dbReference type="ChEBI" id="CHEBI:30616"/>
        <dbReference type="ChEBI" id="CHEBI:61977"/>
        <dbReference type="ChEBI" id="CHEBI:456216"/>
        <dbReference type="EC" id="2.7.11.1"/>
    </reaction>
</comment>
<evidence type="ECO:0000256" key="3">
    <source>
        <dbReference type="ARBA" id="ARBA00022679"/>
    </source>
</evidence>
<dbReference type="RefSeq" id="XP_028887438.1">
    <property type="nucleotide sequence ID" value="XM_029020930.1"/>
</dbReference>
<dbReference type="Gene3D" id="1.10.510.10">
    <property type="entry name" value="Transferase(Phosphotransferase) domain 1"/>
    <property type="match status" value="1"/>
</dbReference>
<comment type="caution">
    <text evidence="12">The sequence shown here is derived from an EMBL/GenBank/DDBJ whole genome shotgun (WGS) entry which is preliminary data.</text>
</comment>
<dbReference type="PANTHER" id="PTHR24356:SF407">
    <property type="entry name" value="RAC SERINE_THREONINE-PROTEIN KINASE"/>
    <property type="match status" value="1"/>
</dbReference>
<dbReference type="EC" id="2.7.11.1" evidence="1"/>
<dbReference type="CDD" id="cd05123">
    <property type="entry name" value="STKc_AGC"/>
    <property type="match status" value="1"/>
</dbReference>
<keyword evidence="4 9" id="KW-0547">Nucleotide-binding</keyword>
<dbReference type="FunFam" id="3.30.200.20:FF:000042">
    <property type="entry name" value="Aurora kinase A"/>
    <property type="match status" value="1"/>
</dbReference>
<dbReference type="InterPro" id="IPR017441">
    <property type="entry name" value="Protein_kinase_ATP_BS"/>
</dbReference>
<feature type="region of interest" description="Disordered" evidence="10">
    <location>
        <begin position="868"/>
        <end position="891"/>
    </location>
</feature>
<feature type="domain" description="Protein kinase" evidence="11">
    <location>
        <begin position="212"/>
        <end position="655"/>
    </location>
</feature>
<dbReference type="Gene3D" id="3.30.200.20">
    <property type="entry name" value="Phosphorylase Kinase, domain 1"/>
    <property type="match status" value="1"/>
</dbReference>
<dbReference type="GeneID" id="39980710"/>
<dbReference type="GO" id="GO:0005524">
    <property type="term" value="F:ATP binding"/>
    <property type="evidence" value="ECO:0007669"/>
    <property type="project" value="UniProtKB-UniRule"/>
</dbReference>
<feature type="compositionally biased region" description="Polar residues" evidence="10">
    <location>
        <begin position="141"/>
        <end position="169"/>
    </location>
</feature>
<evidence type="ECO:0000256" key="5">
    <source>
        <dbReference type="ARBA" id="ARBA00022777"/>
    </source>
</evidence>
<evidence type="ECO:0000259" key="11">
    <source>
        <dbReference type="PROSITE" id="PS50011"/>
    </source>
</evidence>
<dbReference type="OrthoDB" id="243301at2759"/>
<evidence type="ECO:0000313" key="13">
    <source>
        <dbReference type="Proteomes" id="UP000192257"/>
    </source>
</evidence>
<dbReference type="InterPro" id="IPR008271">
    <property type="entry name" value="Ser/Thr_kinase_AS"/>
</dbReference>
<dbReference type="InterPro" id="IPR011009">
    <property type="entry name" value="Kinase-like_dom_sf"/>
</dbReference>
<dbReference type="InterPro" id="IPR000719">
    <property type="entry name" value="Prot_kinase_dom"/>
</dbReference>
<protein>
    <recommendedName>
        <fullName evidence="1">non-specific serine/threonine protein kinase</fullName>
        <ecNumber evidence="1">2.7.11.1</ecNumber>
    </recommendedName>
</protein>
<name>A0A1X0P8W7_9TRYP</name>
<dbReference type="SUPFAM" id="SSF56112">
    <property type="entry name" value="Protein kinase-like (PK-like)"/>
    <property type="match status" value="1"/>
</dbReference>
<feature type="region of interest" description="Disordered" evidence="10">
    <location>
        <begin position="16"/>
        <end position="56"/>
    </location>
</feature>